<feature type="compositionally biased region" description="Low complexity" evidence="1">
    <location>
        <begin position="456"/>
        <end position="470"/>
    </location>
</feature>
<feature type="compositionally biased region" description="Acidic residues" evidence="1">
    <location>
        <begin position="471"/>
        <end position="484"/>
    </location>
</feature>
<gene>
    <name evidence="3" type="ORF">ACFQIC_04975</name>
</gene>
<feature type="region of interest" description="Disordered" evidence="1">
    <location>
        <begin position="445"/>
        <end position="493"/>
    </location>
</feature>
<dbReference type="InterPro" id="IPR038610">
    <property type="entry name" value="FliK-like_C_sf"/>
</dbReference>
<evidence type="ECO:0000259" key="2">
    <source>
        <dbReference type="Pfam" id="PF02120"/>
    </source>
</evidence>
<dbReference type="RefSeq" id="WP_204707817.1">
    <property type="nucleotide sequence ID" value="NZ_JBHSZV010000013.1"/>
</dbReference>
<feature type="domain" description="Flagellar hook-length control protein-like C-terminal" evidence="2">
    <location>
        <begin position="368"/>
        <end position="443"/>
    </location>
</feature>
<evidence type="ECO:0000256" key="1">
    <source>
        <dbReference type="SAM" id="MobiDB-lite"/>
    </source>
</evidence>
<dbReference type="EMBL" id="JBHSZV010000013">
    <property type="protein sequence ID" value="MFC7061208.1"/>
    <property type="molecule type" value="Genomic_DNA"/>
</dbReference>
<dbReference type="Pfam" id="PF02120">
    <property type="entry name" value="Flg_hook"/>
    <property type="match status" value="1"/>
</dbReference>
<evidence type="ECO:0000313" key="3">
    <source>
        <dbReference type="EMBL" id="MFC7061208.1"/>
    </source>
</evidence>
<dbReference type="InterPro" id="IPR021136">
    <property type="entry name" value="Flagellar_hook_control-like_C"/>
</dbReference>
<organism evidence="3 4">
    <name type="scientific">Halobacillus seohaensis</name>
    <dbReference type="NCBI Taxonomy" id="447421"/>
    <lineage>
        <taxon>Bacteria</taxon>
        <taxon>Bacillati</taxon>
        <taxon>Bacillota</taxon>
        <taxon>Bacilli</taxon>
        <taxon>Bacillales</taxon>
        <taxon>Bacillaceae</taxon>
        <taxon>Halobacillus</taxon>
    </lineage>
</organism>
<dbReference type="Proteomes" id="UP001596410">
    <property type="component" value="Unassembled WGS sequence"/>
</dbReference>
<sequence>MDMMQLLSSTPKNGLSQIGNASGKITNDAKLVKAFENLLQGELGEATDVKKLLSEVKDALKNLGISLNENSSEGELAKLLQGLEQIVDTEFNNDLPKELLNAMEQIDSSDVERWKSEGLPEELQSLLQLEQKELLNISEADKEKLAEGLEVIIQQLEKMQKKSNTDVIQMNLSNVPIDLNVNSAKNLKIEEGSSMKEQLQKLWQRFEQISGRLTNETAGQQQKISESFDQKTMLQLKQVLEQMTKVASQSKNISAFKETLAQISKQGSTEQQQLFSGLMKNFSNRKSMPASYNQQMPISSKDISKWVSQALTQSSQGDQSATAQATNFSSAMAKVEQYVIHMNSNQSQPVMQNQMMEQLEQLVKSNRMFQNNAGQTEMNIRLKPQHLGDMTVRLVQMNGEMTVKLMVTSQAAKDMLESNMNQLRHMFSPQQVVVDKTELASGQNLFSQEDKDTGNSEEQSQSSKQQNNEQSSDESLEDEDELSFEEILLNEKA</sequence>
<protein>
    <submittedName>
        <fullName evidence="3">Flagellar hook-length control protein FliK</fullName>
    </submittedName>
</protein>
<keyword evidence="3" id="KW-0282">Flagellum</keyword>
<comment type="caution">
    <text evidence="3">The sequence shown here is derived from an EMBL/GenBank/DDBJ whole genome shotgun (WGS) entry which is preliminary data.</text>
</comment>
<dbReference type="CDD" id="cd17470">
    <property type="entry name" value="T3SS_Flik_C"/>
    <property type="match status" value="1"/>
</dbReference>
<reference evidence="4" key="1">
    <citation type="journal article" date="2019" name="Int. J. Syst. Evol. Microbiol.">
        <title>The Global Catalogue of Microorganisms (GCM) 10K type strain sequencing project: providing services to taxonomists for standard genome sequencing and annotation.</title>
        <authorList>
            <consortium name="The Broad Institute Genomics Platform"/>
            <consortium name="The Broad Institute Genome Sequencing Center for Infectious Disease"/>
            <person name="Wu L."/>
            <person name="Ma J."/>
        </authorList>
    </citation>
    <scope>NUCLEOTIDE SEQUENCE [LARGE SCALE GENOMIC DNA]</scope>
    <source>
        <strain evidence="4">CGMCC 4.1621</strain>
    </source>
</reference>
<keyword evidence="4" id="KW-1185">Reference proteome</keyword>
<dbReference type="Gene3D" id="3.30.750.140">
    <property type="match status" value="1"/>
</dbReference>
<proteinExistence type="predicted"/>
<name>A0ABW2EII5_9BACI</name>
<keyword evidence="3" id="KW-0966">Cell projection</keyword>
<evidence type="ECO:0000313" key="4">
    <source>
        <dbReference type="Proteomes" id="UP001596410"/>
    </source>
</evidence>
<keyword evidence="3" id="KW-0969">Cilium</keyword>
<accession>A0ABW2EII5</accession>